<dbReference type="GO" id="GO:0008270">
    <property type="term" value="F:zinc ion binding"/>
    <property type="evidence" value="ECO:0007669"/>
    <property type="project" value="InterPro"/>
</dbReference>
<dbReference type="Gene3D" id="1.10.340.70">
    <property type="match status" value="1"/>
</dbReference>
<dbReference type="Gene3D" id="3.10.10.10">
    <property type="entry name" value="HIV Type 1 Reverse Transcriptase, subunit A, domain 1"/>
    <property type="match status" value="1"/>
</dbReference>
<accession>A0A0N5C248</accession>
<dbReference type="InterPro" id="IPR043502">
    <property type="entry name" value="DNA/RNA_pol_sf"/>
</dbReference>
<dbReference type="CDD" id="cd00303">
    <property type="entry name" value="retropepsin_like"/>
    <property type="match status" value="1"/>
</dbReference>
<keyword evidence="3" id="KW-0064">Aspartyl protease</keyword>
<dbReference type="Gene3D" id="2.40.70.10">
    <property type="entry name" value="Acid Proteases"/>
    <property type="match status" value="1"/>
</dbReference>
<dbReference type="CDD" id="cd01647">
    <property type="entry name" value="RT_LTR"/>
    <property type="match status" value="1"/>
</dbReference>
<dbReference type="GO" id="GO:0003964">
    <property type="term" value="F:RNA-directed DNA polymerase activity"/>
    <property type="evidence" value="ECO:0007669"/>
    <property type="project" value="UniProtKB-EC"/>
</dbReference>
<dbReference type="InterPro" id="IPR041577">
    <property type="entry name" value="RT_RNaseH_2"/>
</dbReference>
<dbReference type="PANTHER" id="PTHR37984:SF7">
    <property type="entry name" value="INTEGRASE CATALYTIC DOMAIN-CONTAINING PROTEIN"/>
    <property type="match status" value="1"/>
</dbReference>
<dbReference type="STRING" id="174720.A0A0N5C248"/>
<sequence>MRIHLSESDKLKFVELKSIVEQLELTIPEEVLMANLDIANYNKHSKKIKKLKSLQLISAESTVSLVKEIRPTNILETKVRFGRMSEQITSRNTTSTAMAKVFDSKKEPFTQFLKKLNNAMEIDSIENEGIKLLLLKAKLDRHEEKNRDLTFSEAVEFLKEVYDGDRSRNMAAIKAERYRINTNKIYESLVEYHDLLRASLDGIDKLNKLSFNNVLKTRMLDRYECHKDFCDLAMDISDYWSSVNNKKGKGKKQFNDYTSDSLSNKSFDISRVQCHKCKGYGHYANKCDNKCHDEIKIEEKKDLYPKTKTVSSVDVNHTLEDKSEVNKILVYDNPNPLIILNLQIGQEHVDTLIDSGSTFTLMAMRKFRNLLKNGDIELKHTDVILIGAFGNETIPIEKIVTDVVFKEMKHAIEILIVPDLSYDMILGIKEIKLFNMLNIPNEYFMERVENNYKQNKAESHAITLMVKDVNATSELEVSNEFVLNEVRKSFPQVDKVLSLNSNDIGKFIHKVPKIEWDASIPHSYIPYKYPVHKTEIGQYLLKEMLKADILEIGYVKYLHNIIIVRKHSNENVDDIKNKDTPKEDDLNKMFRIVVDLRSLNKMCKKIEMPGLRIESLIPLSEKSTRFISIDLCQSFHQFELMEEDRLFFGIAYPGMPSLRFKRLPQGFINSPAYMKYLLEREINADLLQLYYDDGIRGTDTNLTGHFQIVEQILRKFGDCNLKINASKSLFCARKLQVLGFEVSEYGAEPGNRARNIMQQYKTPKSADDIRRFLGFISYYRRFLPKLGLLLQPITRLLRKGVDFSWNNECSGNFTVIKELLLNNPRLYTEVKEEPLMINTDASFEGFGGCLYQIINNQFQPLLFCSASRRHNVRIRSAIYLELQGVIEFFRDNRHRIIGKNVIHWFLDNKSAVTILNSGNTDDERFLSWLSELPPNIEYFHISGSKNYVADSLSRDIEHTNTINLNLWEGEYKNIENSKNNLINVIKETKKYRGRPMKKLYKNVISDLKDEESIDEKNLTESQKGYIKELHEKGHFCYQKIYHLLNGKFEESKIKIARKELKKVIKDCKSCLKVNIGRSKKKRITMKVTGPRAVMNLDIAGPFMNQKEISCGKKRYFISLVDYYSKNIFATFTNSLKSVKIFEVIAKTINDKQPIVIKCDNAKYFSQIEFNLKVELVKMLSNEELSNTVKEMNIDVEKLNKKKLLDIILDDEILRNKTFDKLRFKKIVFGSPYHSKSNGNVERSIRTLEESLSKRLIDKIDRKEGKLVTQEDLDIICKQYNKSFHTGIKNTPDVLFSEEGGDCVMEETEITDIVDGEIYVKKKPFLIKKLEERYVTVNAKDGQVTKVDNKIFFVLKKLDLLTM</sequence>
<dbReference type="GO" id="GO:0015074">
    <property type="term" value="P:DNA integration"/>
    <property type="evidence" value="ECO:0007669"/>
    <property type="project" value="InterPro"/>
</dbReference>
<dbReference type="Proteomes" id="UP000046392">
    <property type="component" value="Unplaced"/>
</dbReference>
<evidence type="ECO:0000256" key="3">
    <source>
        <dbReference type="ARBA" id="ARBA00022750"/>
    </source>
</evidence>
<name>A0A0N5C248_STREA</name>
<dbReference type="GO" id="GO:0004190">
    <property type="term" value="F:aspartic-type endopeptidase activity"/>
    <property type="evidence" value="ECO:0007669"/>
    <property type="project" value="UniProtKB-KW"/>
</dbReference>
<dbReference type="InterPro" id="IPR021109">
    <property type="entry name" value="Peptidase_aspartic_dom_sf"/>
</dbReference>
<dbReference type="InterPro" id="IPR050951">
    <property type="entry name" value="Retrovirus_Pol_polyprotein"/>
</dbReference>
<dbReference type="InterPro" id="IPR036875">
    <property type="entry name" value="Znf_CCHC_sf"/>
</dbReference>
<organism evidence="6 7">
    <name type="scientific">Strongyloides papillosus</name>
    <name type="common">Intestinal threadworm</name>
    <dbReference type="NCBI Taxonomy" id="174720"/>
    <lineage>
        <taxon>Eukaryota</taxon>
        <taxon>Metazoa</taxon>
        <taxon>Ecdysozoa</taxon>
        <taxon>Nematoda</taxon>
        <taxon>Chromadorea</taxon>
        <taxon>Rhabditida</taxon>
        <taxon>Tylenchina</taxon>
        <taxon>Panagrolaimomorpha</taxon>
        <taxon>Strongyloidoidea</taxon>
        <taxon>Strongyloididae</taxon>
        <taxon>Strongyloides</taxon>
    </lineage>
</organism>
<dbReference type="InterPro" id="IPR043128">
    <property type="entry name" value="Rev_trsase/Diguanyl_cyclase"/>
</dbReference>
<feature type="domain" description="Integrase catalytic" evidence="5">
    <location>
        <begin position="1086"/>
        <end position="1299"/>
    </location>
</feature>
<dbReference type="InterPro" id="IPR000477">
    <property type="entry name" value="RT_dom"/>
</dbReference>
<dbReference type="PROSITE" id="PS50994">
    <property type="entry name" value="INTEGRASE"/>
    <property type="match status" value="1"/>
</dbReference>
<evidence type="ECO:0000256" key="1">
    <source>
        <dbReference type="ARBA" id="ARBA00012493"/>
    </source>
</evidence>
<feature type="domain" description="Reverse transcriptase" evidence="4">
    <location>
        <begin position="561"/>
        <end position="742"/>
    </location>
</feature>
<evidence type="ECO:0000259" key="4">
    <source>
        <dbReference type="PROSITE" id="PS50878"/>
    </source>
</evidence>
<evidence type="ECO:0000259" key="5">
    <source>
        <dbReference type="PROSITE" id="PS50994"/>
    </source>
</evidence>
<dbReference type="Pfam" id="PF00078">
    <property type="entry name" value="RVT_1"/>
    <property type="match status" value="1"/>
</dbReference>
<dbReference type="InterPro" id="IPR001584">
    <property type="entry name" value="Integrase_cat-core"/>
</dbReference>
<dbReference type="InterPro" id="IPR012337">
    <property type="entry name" value="RNaseH-like_sf"/>
</dbReference>
<dbReference type="PROSITE" id="PS50878">
    <property type="entry name" value="RT_POL"/>
    <property type="match status" value="1"/>
</dbReference>
<dbReference type="Pfam" id="PF17919">
    <property type="entry name" value="RT_RNaseH_2"/>
    <property type="match status" value="1"/>
</dbReference>
<dbReference type="GO" id="GO:0006508">
    <property type="term" value="P:proteolysis"/>
    <property type="evidence" value="ECO:0007669"/>
    <property type="project" value="UniProtKB-KW"/>
</dbReference>
<dbReference type="SUPFAM" id="SSF56672">
    <property type="entry name" value="DNA/RNA polymerases"/>
    <property type="match status" value="1"/>
</dbReference>
<reference evidence="7" key="1">
    <citation type="submission" date="2017-02" db="UniProtKB">
        <authorList>
            <consortium name="WormBaseParasite"/>
        </authorList>
    </citation>
    <scope>IDENTIFICATION</scope>
</reference>
<keyword evidence="6" id="KW-1185">Reference proteome</keyword>
<dbReference type="SUPFAM" id="SSF50630">
    <property type="entry name" value="Acid proteases"/>
    <property type="match status" value="1"/>
</dbReference>
<dbReference type="SUPFAM" id="SSF53098">
    <property type="entry name" value="Ribonuclease H-like"/>
    <property type="match status" value="1"/>
</dbReference>
<dbReference type="WBParaSite" id="SPAL_0001206100.1">
    <property type="protein sequence ID" value="SPAL_0001206100.1"/>
    <property type="gene ID" value="SPAL_0001206100"/>
</dbReference>
<dbReference type="FunFam" id="3.30.70.270:FF:000020">
    <property type="entry name" value="Transposon Tf2-6 polyprotein-like Protein"/>
    <property type="match status" value="1"/>
</dbReference>
<dbReference type="InterPro" id="IPR036397">
    <property type="entry name" value="RNaseH_sf"/>
</dbReference>
<dbReference type="EC" id="2.7.7.49" evidence="1"/>
<keyword evidence="3" id="KW-0378">Hydrolase</keyword>
<evidence type="ECO:0000256" key="2">
    <source>
        <dbReference type="ARBA" id="ARBA00022670"/>
    </source>
</evidence>
<evidence type="ECO:0000313" key="7">
    <source>
        <dbReference type="WBParaSite" id="SPAL_0001206100.1"/>
    </source>
</evidence>
<dbReference type="Gene3D" id="3.30.420.10">
    <property type="entry name" value="Ribonuclease H-like superfamily/Ribonuclease H"/>
    <property type="match status" value="1"/>
</dbReference>
<evidence type="ECO:0000313" key="6">
    <source>
        <dbReference type="Proteomes" id="UP000046392"/>
    </source>
</evidence>
<dbReference type="GO" id="GO:0042575">
    <property type="term" value="C:DNA polymerase complex"/>
    <property type="evidence" value="ECO:0007669"/>
    <property type="project" value="UniProtKB-ARBA"/>
</dbReference>
<dbReference type="GO" id="GO:0003676">
    <property type="term" value="F:nucleic acid binding"/>
    <property type="evidence" value="ECO:0007669"/>
    <property type="project" value="InterPro"/>
</dbReference>
<protein>
    <recommendedName>
        <fullName evidence="1">RNA-directed DNA polymerase</fullName>
        <ecNumber evidence="1">2.7.7.49</ecNumber>
    </recommendedName>
</protein>
<proteinExistence type="predicted"/>
<dbReference type="PANTHER" id="PTHR37984">
    <property type="entry name" value="PROTEIN CBG26694"/>
    <property type="match status" value="1"/>
</dbReference>
<keyword evidence="2" id="KW-0645">Protease</keyword>
<dbReference type="Gene3D" id="3.30.70.270">
    <property type="match status" value="2"/>
</dbReference>
<dbReference type="SUPFAM" id="SSF57756">
    <property type="entry name" value="Retrovirus zinc finger-like domains"/>
    <property type="match status" value="1"/>
</dbReference>